<organism evidence="2 3">
    <name type="scientific">Malassezia furfur</name>
    <name type="common">Pityriasis versicolor infection agent</name>
    <name type="synonym">Pityrosporum furfur</name>
    <dbReference type="NCBI Taxonomy" id="55194"/>
    <lineage>
        <taxon>Eukaryota</taxon>
        <taxon>Fungi</taxon>
        <taxon>Dikarya</taxon>
        <taxon>Basidiomycota</taxon>
        <taxon>Ustilaginomycotina</taxon>
        <taxon>Malasseziomycetes</taxon>
        <taxon>Malasseziales</taxon>
        <taxon>Malasseziaceae</taxon>
        <taxon>Malassezia</taxon>
    </lineage>
</organism>
<dbReference type="GO" id="GO:0008311">
    <property type="term" value="F:double-stranded DNA 3'-5' DNA exonuclease activity"/>
    <property type="evidence" value="ECO:0007669"/>
    <property type="project" value="UniProtKB-EC"/>
</dbReference>
<keyword evidence="2" id="KW-0378">Hydrolase</keyword>
<dbReference type="Proteomes" id="UP000818624">
    <property type="component" value="Chromosome 1"/>
</dbReference>
<dbReference type="EMBL" id="CP046234">
    <property type="protein sequence ID" value="WFD46842.1"/>
    <property type="molecule type" value="Genomic_DNA"/>
</dbReference>
<keyword evidence="3" id="KW-1185">Reference proteome</keyword>
<name>A0ABY8EMQ8_MALFU</name>
<reference evidence="2 3" key="1">
    <citation type="journal article" date="2020" name="Elife">
        <title>Loss of centromere function drives karyotype evolution in closely related Malassezia species.</title>
        <authorList>
            <person name="Sankaranarayanan S.R."/>
            <person name="Ianiri G."/>
            <person name="Coelho M.A."/>
            <person name="Reza M.H."/>
            <person name="Thimmappa B.C."/>
            <person name="Ganguly P."/>
            <person name="Vadnala R.N."/>
            <person name="Sun S."/>
            <person name="Siddharthan R."/>
            <person name="Tellgren-Roth C."/>
            <person name="Dawson T.L."/>
            <person name="Heitman J."/>
            <person name="Sanyal K."/>
        </authorList>
    </citation>
    <scope>NUCLEOTIDE SEQUENCE [LARGE SCALE GENOMIC DNA]</scope>
    <source>
        <strain evidence="2">CBS14141</strain>
    </source>
</reference>
<feature type="compositionally biased region" description="Basic residues" evidence="1">
    <location>
        <begin position="395"/>
        <end position="404"/>
    </location>
</feature>
<evidence type="ECO:0000313" key="2">
    <source>
        <dbReference type="EMBL" id="WFD46842.1"/>
    </source>
</evidence>
<dbReference type="PANTHER" id="PTHR15237:SF0">
    <property type="entry name" value="CELL CYCLE CHECKPOINT CONTROL PROTEIN"/>
    <property type="match status" value="1"/>
</dbReference>
<dbReference type="SUPFAM" id="SSF55979">
    <property type="entry name" value="DNA clamp"/>
    <property type="match status" value="1"/>
</dbReference>
<sequence>MEWTVGGDKVRALIYGLACLYRFGDHCWISCVRDPHDTRLRLQLSAVNASSSAYGLFVLHERFFERIQLTDEDVECQIHIRTVLAALRMRASMLRCTFVLDAHAEPARLEIRIECEHGVQKRHRLTYEDRPGLYPSIDAHPPFGLSVRPATAKEWMEHFMNSGKTGECSLHCTPHACTMHSRLDAPPDPKEHVRNSIQSEVRLPLAEMLEYDVTDECTVQFSLWEFRAAIHVAEQLGSSVSLAFGYGGDPLFVRLHVSDALSAEFILATTGDAPEDTAPAPKPRAASPDVVPVPPRAASPTPPRAASPPVPVAADATRSSDDEDLLGAQRVKVEATPAASHHPPSQVPLSQLLVQPTPIGAGGNRDEHPSALFFSSPSPPPSTQDDALPPTQPHGARKKFRPLF</sequence>
<gene>
    <name evidence="2" type="ORF">GLX27_001484</name>
</gene>
<feature type="region of interest" description="Disordered" evidence="1">
    <location>
        <begin position="335"/>
        <end position="404"/>
    </location>
</feature>
<dbReference type="Gene3D" id="3.70.10.10">
    <property type="match status" value="1"/>
</dbReference>
<evidence type="ECO:0000256" key="1">
    <source>
        <dbReference type="SAM" id="MobiDB-lite"/>
    </source>
</evidence>
<feature type="region of interest" description="Disordered" evidence="1">
    <location>
        <begin position="272"/>
        <end position="322"/>
    </location>
</feature>
<evidence type="ECO:0000313" key="3">
    <source>
        <dbReference type="Proteomes" id="UP000818624"/>
    </source>
</evidence>
<proteinExistence type="predicted"/>
<dbReference type="InterPro" id="IPR007268">
    <property type="entry name" value="Rad9/Ddc1"/>
</dbReference>
<dbReference type="InterPro" id="IPR046938">
    <property type="entry name" value="DNA_clamp_sf"/>
</dbReference>
<accession>A0ABY8EMQ8</accession>
<dbReference type="PANTHER" id="PTHR15237">
    <property type="entry name" value="DNA REPAIR PROTEIN RAD9"/>
    <property type="match status" value="1"/>
</dbReference>
<protein>
    <submittedName>
        <fullName evidence="2">Exodeoxyribonuclease III</fullName>
        <ecNumber evidence="2">3.1.11.2</ecNumber>
    </submittedName>
</protein>
<dbReference type="Pfam" id="PF04139">
    <property type="entry name" value="Rad9"/>
    <property type="match status" value="1"/>
</dbReference>
<feature type="compositionally biased region" description="Pro residues" evidence="1">
    <location>
        <begin position="291"/>
        <end position="311"/>
    </location>
</feature>
<dbReference type="EC" id="3.1.11.2" evidence="2"/>